<feature type="domain" description="TonB-dependent receptor-like beta-barrel" evidence="13">
    <location>
        <begin position="265"/>
        <end position="648"/>
    </location>
</feature>
<keyword evidence="3 10" id="KW-1134">Transmembrane beta strand</keyword>
<dbReference type="Gene3D" id="2.170.130.10">
    <property type="entry name" value="TonB-dependent receptor, plug domain"/>
    <property type="match status" value="1"/>
</dbReference>
<keyword evidence="5 12" id="KW-0732">Signal</keyword>
<feature type="domain" description="TonB-dependent receptor plug" evidence="14">
    <location>
        <begin position="56"/>
        <end position="162"/>
    </location>
</feature>
<dbReference type="InterPro" id="IPR036942">
    <property type="entry name" value="Beta-barrel_TonB_sf"/>
</dbReference>
<keyword evidence="7 10" id="KW-0472">Membrane</keyword>
<dbReference type="GO" id="GO:0044718">
    <property type="term" value="P:siderophore transmembrane transport"/>
    <property type="evidence" value="ECO:0007669"/>
    <property type="project" value="TreeGrafter"/>
</dbReference>
<dbReference type="GO" id="GO:0009279">
    <property type="term" value="C:cell outer membrane"/>
    <property type="evidence" value="ECO:0007669"/>
    <property type="project" value="UniProtKB-SubCell"/>
</dbReference>
<evidence type="ECO:0000256" key="8">
    <source>
        <dbReference type="ARBA" id="ARBA00023170"/>
    </source>
</evidence>
<dbReference type="EMBL" id="JAPAAF010000004">
    <property type="protein sequence ID" value="MCW0482031.1"/>
    <property type="molecule type" value="Genomic_DNA"/>
</dbReference>
<evidence type="ECO:0000256" key="4">
    <source>
        <dbReference type="ARBA" id="ARBA00022692"/>
    </source>
</evidence>
<evidence type="ECO:0000259" key="13">
    <source>
        <dbReference type="Pfam" id="PF00593"/>
    </source>
</evidence>
<evidence type="ECO:0000256" key="6">
    <source>
        <dbReference type="ARBA" id="ARBA00023077"/>
    </source>
</evidence>
<evidence type="ECO:0000313" key="16">
    <source>
        <dbReference type="Proteomes" id="UP001163821"/>
    </source>
</evidence>
<dbReference type="SUPFAM" id="SSF56935">
    <property type="entry name" value="Porins"/>
    <property type="match status" value="1"/>
</dbReference>
<evidence type="ECO:0000256" key="9">
    <source>
        <dbReference type="ARBA" id="ARBA00023237"/>
    </source>
</evidence>
<protein>
    <submittedName>
        <fullName evidence="15">TonB-dependent receptor</fullName>
    </submittedName>
</protein>
<name>A0AA41Y217_9BACT</name>
<keyword evidence="8 15" id="KW-0675">Receptor</keyword>
<dbReference type="Pfam" id="PF00593">
    <property type="entry name" value="TonB_dep_Rec_b-barrel"/>
    <property type="match status" value="1"/>
</dbReference>
<evidence type="ECO:0000256" key="3">
    <source>
        <dbReference type="ARBA" id="ARBA00022452"/>
    </source>
</evidence>
<feature type="chain" id="PRO_5041363895" evidence="12">
    <location>
        <begin position="23"/>
        <end position="694"/>
    </location>
</feature>
<sequence length="694" mass="78145">MNGFSRLVVAGLLLGSPAVVSAQNAATIKGDSLQTEIHFPIEEVTVQAFRYGHRLVETPGAVAVLSASQLQQNPGQTIAQAINQVPGVYMQSGSLNTNRLTIRGIGSRSAYATNKVRAYYEDIPLTNGVGETTIEDLDQATISRVEIIKGPASGYYGSGLGGTLLFSYPLSPNKFMAESTLSSFGNQLYRSNLTMGNERFQNAFFLEKLNTDGYRENNETQRTNLSYIGKLKANNHLINLIANYTDLMAYIPSSIDLETFHTTPQKAAANWAAIRGYEDYQKWMAGISTQSDWKNNLTTRLSLFGNHRKNDELRPFNRLQENNAYFGGRFIAEKTYRFSDKILKISVGNETFFEDYNWATFANDGREKGKLLSENTEKRKYANFFTQAEYQPSGNLRVTGGFNINHTSYRYTDIFLADGDQSANHRFDLVLSPRLAFNYRFSQNLALYGTVNHGFSPPSLEETLLPDGQRNTDIQPETGWNIEIGSRGFLFEGLFYDLSVYYLQINNLLVARRTADDAWIGINAGKTAHPGMEYALNYQFVRTPTLTGSFSVNGSFTPAYFIDFIDGETDYSDNELTGSPRKLLNLELESSWKKSFRMNLQYSYTGAMPLRDDNSVYTDSYRLLNLIISYQKRWKQVELNLAGAAYNITDTHYASMVLINASAFGNQSPRYYYPGLPRNYSARLAIRYFFGPTS</sequence>
<evidence type="ECO:0000256" key="11">
    <source>
        <dbReference type="RuleBase" id="RU003357"/>
    </source>
</evidence>
<comment type="caution">
    <text evidence="15">The sequence shown here is derived from an EMBL/GenBank/DDBJ whole genome shotgun (WGS) entry which is preliminary data.</text>
</comment>
<dbReference type="Proteomes" id="UP001163821">
    <property type="component" value="Unassembled WGS sequence"/>
</dbReference>
<keyword evidence="6 11" id="KW-0798">TonB box</keyword>
<feature type="signal peptide" evidence="12">
    <location>
        <begin position="1"/>
        <end position="22"/>
    </location>
</feature>
<evidence type="ECO:0000259" key="14">
    <source>
        <dbReference type="Pfam" id="PF07715"/>
    </source>
</evidence>
<dbReference type="PROSITE" id="PS52016">
    <property type="entry name" value="TONB_DEPENDENT_REC_3"/>
    <property type="match status" value="1"/>
</dbReference>
<evidence type="ECO:0000256" key="12">
    <source>
        <dbReference type="SAM" id="SignalP"/>
    </source>
</evidence>
<evidence type="ECO:0000313" key="15">
    <source>
        <dbReference type="EMBL" id="MCW0482031.1"/>
    </source>
</evidence>
<dbReference type="AlphaFoldDB" id="A0AA41Y217"/>
<dbReference type="InterPro" id="IPR000531">
    <property type="entry name" value="Beta-barrel_TonB"/>
</dbReference>
<gene>
    <name evidence="15" type="ORF">N2K84_04755</name>
</gene>
<dbReference type="Pfam" id="PF07715">
    <property type="entry name" value="Plug"/>
    <property type="match status" value="1"/>
</dbReference>
<dbReference type="GO" id="GO:0015344">
    <property type="term" value="F:siderophore uptake transmembrane transporter activity"/>
    <property type="evidence" value="ECO:0007669"/>
    <property type="project" value="TreeGrafter"/>
</dbReference>
<dbReference type="InterPro" id="IPR039426">
    <property type="entry name" value="TonB-dep_rcpt-like"/>
</dbReference>
<dbReference type="PANTHER" id="PTHR30069">
    <property type="entry name" value="TONB-DEPENDENT OUTER MEMBRANE RECEPTOR"/>
    <property type="match status" value="1"/>
</dbReference>
<keyword evidence="9 10" id="KW-0998">Cell outer membrane</keyword>
<evidence type="ECO:0000256" key="7">
    <source>
        <dbReference type="ARBA" id="ARBA00023136"/>
    </source>
</evidence>
<keyword evidence="2 10" id="KW-0813">Transport</keyword>
<evidence type="ECO:0000256" key="2">
    <source>
        <dbReference type="ARBA" id="ARBA00022448"/>
    </source>
</evidence>
<proteinExistence type="inferred from homology"/>
<evidence type="ECO:0000256" key="5">
    <source>
        <dbReference type="ARBA" id="ARBA00022729"/>
    </source>
</evidence>
<reference evidence="15" key="1">
    <citation type="submission" date="2022-10" db="EMBL/GenBank/DDBJ databases">
        <title>Gaoshiqiia sediminis gen. nov., sp. nov., isolated from coastal sediment.</title>
        <authorList>
            <person name="Yu W.X."/>
            <person name="Mu D.S."/>
            <person name="Du J.Z."/>
            <person name="Liang Y.Q."/>
        </authorList>
    </citation>
    <scope>NUCLEOTIDE SEQUENCE</scope>
    <source>
        <strain evidence="15">A06</strain>
    </source>
</reference>
<dbReference type="PANTHER" id="PTHR30069:SF29">
    <property type="entry name" value="HEMOGLOBIN AND HEMOGLOBIN-HAPTOGLOBIN-BINDING PROTEIN 1-RELATED"/>
    <property type="match status" value="1"/>
</dbReference>
<dbReference type="RefSeq" id="WP_282590636.1">
    <property type="nucleotide sequence ID" value="NZ_JAPAAF010000004.1"/>
</dbReference>
<keyword evidence="16" id="KW-1185">Reference proteome</keyword>
<dbReference type="InterPro" id="IPR012910">
    <property type="entry name" value="Plug_dom"/>
</dbReference>
<keyword evidence="4 10" id="KW-0812">Transmembrane</keyword>
<evidence type="ECO:0000256" key="10">
    <source>
        <dbReference type="PROSITE-ProRule" id="PRU01360"/>
    </source>
</evidence>
<accession>A0AA41Y217</accession>
<organism evidence="15 16">
    <name type="scientific">Gaoshiqia sediminis</name>
    <dbReference type="NCBI Taxonomy" id="2986998"/>
    <lineage>
        <taxon>Bacteria</taxon>
        <taxon>Pseudomonadati</taxon>
        <taxon>Bacteroidota</taxon>
        <taxon>Bacteroidia</taxon>
        <taxon>Marinilabiliales</taxon>
        <taxon>Prolixibacteraceae</taxon>
        <taxon>Gaoshiqia</taxon>
    </lineage>
</organism>
<comment type="similarity">
    <text evidence="10 11">Belongs to the TonB-dependent receptor family.</text>
</comment>
<dbReference type="InterPro" id="IPR037066">
    <property type="entry name" value="Plug_dom_sf"/>
</dbReference>
<dbReference type="Gene3D" id="2.40.170.20">
    <property type="entry name" value="TonB-dependent receptor, beta-barrel domain"/>
    <property type="match status" value="1"/>
</dbReference>
<comment type="subcellular location">
    <subcellularLocation>
        <location evidence="1 10">Cell outer membrane</location>
        <topology evidence="1 10">Multi-pass membrane protein</topology>
    </subcellularLocation>
</comment>
<evidence type="ECO:0000256" key="1">
    <source>
        <dbReference type="ARBA" id="ARBA00004571"/>
    </source>
</evidence>